<dbReference type="AlphaFoldDB" id="A0A3P7F6B4"/>
<organism evidence="1 2">
    <name type="scientific">Schistocephalus solidus</name>
    <name type="common">Tapeworm</name>
    <dbReference type="NCBI Taxonomy" id="70667"/>
    <lineage>
        <taxon>Eukaryota</taxon>
        <taxon>Metazoa</taxon>
        <taxon>Spiralia</taxon>
        <taxon>Lophotrochozoa</taxon>
        <taxon>Platyhelminthes</taxon>
        <taxon>Cestoda</taxon>
        <taxon>Eucestoda</taxon>
        <taxon>Diphyllobothriidea</taxon>
        <taxon>Diphyllobothriidae</taxon>
        <taxon>Schistocephalus</taxon>
    </lineage>
</organism>
<proteinExistence type="predicted"/>
<name>A0A3P7F6B4_SCHSO</name>
<gene>
    <name evidence="1" type="ORF">SSLN_LOCUS19716</name>
</gene>
<reference evidence="1 2" key="1">
    <citation type="submission" date="2018-11" db="EMBL/GenBank/DDBJ databases">
        <authorList>
            <consortium name="Pathogen Informatics"/>
        </authorList>
    </citation>
    <scope>NUCLEOTIDE SEQUENCE [LARGE SCALE GENOMIC DNA]</scope>
    <source>
        <strain evidence="1 2">NST_G2</strain>
    </source>
</reference>
<evidence type="ECO:0000313" key="1">
    <source>
        <dbReference type="EMBL" id="VDM06102.1"/>
    </source>
</evidence>
<dbReference type="Proteomes" id="UP000275846">
    <property type="component" value="Unassembled WGS sequence"/>
</dbReference>
<protein>
    <submittedName>
        <fullName evidence="1">Uncharacterized protein</fullName>
    </submittedName>
</protein>
<accession>A0A3P7F6B4</accession>
<dbReference type="EMBL" id="UYSU01048889">
    <property type="protein sequence ID" value="VDM06102.1"/>
    <property type="molecule type" value="Genomic_DNA"/>
</dbReference>
<sequence>MHHCGPYCLAREPPPSHAVPTQALDLCAGACSNLASVCFFEGKNSRMPQLADAWVQLIGESNSDILGRFCPCPFSAPVALDLSMQTKRPLFTTDWREIRDPAV</sequence>
<keyword evidence="2" id="KW-1185">Reference proteome</keyword>
<evidence type="ECO:0000313" key="2">
    <source>
        <dbReference type="Proteomes" id="UP000275846"/>
    </source>
</evidence>